<feature type="domain" description="FAD-binding PCMH-type" evidence="10">
    <location>
        <begin position="133"/>
        <end position="310"/>
    </location>
</feature>
<dbReference type="PANTHER" id="PTHR11748:SF111">
    <property type="entry name" value="D-LACTATE DEHYDROGENASE, MITOCHONDRIAL-RELATED"/>
    <property type="match status" value="1"/>
</dbReference>
<comment type="subcellular location">
    <subcellularLocation>
        <location evidence="2">Mitochondrion</location>
    </subcellularLocation>
</comment>
<name>A0A6J5Y1I8_PRUAR</name>
<evidence type="ECO:0000256" key="7">
    <source>
        <dbReference type="ARBA" id="ARBA00023002"/>
    </source>
</evidence>
<keyword evidence="12" id="KW-1185">Reference proteome</keyword>
<dbReference type="InterPro" id="IPR016164">
    <property type="entry name" value="FAD-linked_Oxase-like_C"/>
</dbReference>
<dbReference type="FunFam" id="3.30.70.2740:FF:000001">
    <property type="entry name" value="D-lactate dehydrogenase mitochondrial"/>
    <property type="match status" value="1"/>
</dbReference>
<dbReference type="Pfam" id="PF02913">
    <property type="entry name" value="FAD-oxidase_C"/>
    <property type="match status" value="1"/>
</dbReference>
<dbReference type="Gene3D" id="3.30.465.10">
    <property type="match status" value="1"/>
</dbReference>
<evidence type="ECO:0000256" key="8">
    <source>
        <dbReference type="ARBA" id="ARBA00023128"/>
    </source>
</evidence>
<keyword evidence="6" id="KW-0809">Transit peptide</keyword>
<evidence type="ECO:0000313" key="11">
    <source>
        <dbReference type="EMBL" id="CAB4317338.1"/>
    </source>
</evidence>
<dbReference type="PROSITE" id="PS51387">
    <property type="entry name" value="FAD_PCMH"/>
    <property type="match status" value="1"/>
</dbReference>
<dbReference type="InterPro" id="IPR016169">
    <property type="entry name" value="FAD-bd_PCMH_sub2"/>
</dbReference>
<dbReference type="GO" id="GO:0005739">
    <property type="term" value="C:mitochondrion"/>
    <property type="evidence" value="ECO:0007669"/>
    <property type="project" value="UniProtKB-SubCell"/>
</dbReference>
<keyword evidence="8" id="KW-0496">Mitochondrion</keyword>
<dbReference type="Gene3D" id="3.30.70.2740">
    <property type="match status" value="1"/>
</dbReference>
<dbReference type="EMBL" id="CAEKKB010000007">
    <property type="protein sequence ID" value="CAB4317338.1"/>
    <property type="molecule type" value="Genomic_DNA"/>
</dbReference>
<keyword evidence="5" id="KW-0274">FAD</keyword>
<evidence type="ECO:0000256" key="3">
    <source>
        <dbReference type="ARBA" id="ARBA00008000"/>
    </source>
</evidence>
<evidence type="ECO:0000259" key="10">
    <source>
        <dbReference type="PROSITE" id="PS51387"/>
    </source>
</evidence>
<evidence type="ECO:0000313" key="12">
    <source>
        <dbReference type="Proteomes" id="UP000507245"/>
    </source>
</evidence>
<dbReference type="FunFam" id="1.10.45.10:FF:000001">
    <property type="entry name" value="D-lactate dehydrogenase mitochondrial"/>
    <property type="match status" value="1"/>
</dbReference>
<dbReference type="Gene3D" id="1.10.45.10">
    <property type="entry name" value="Vanillyl-alcohol Oxidase, Chain A, domain 4"/>
    <property type="match status" value="1"/>
</dbReference>
<dbReference type="Pfam" id="PF01565">
    <property type="entry name" value="FAD_binding_4"/>
    <property type="match status" value="1"/>
</dbReference>
<evidence type="ECO:0000256" key="5">
    <source>
        <dbReference type="ARBA" id="ARBA00022827"/>
    </source>
</evidence>
<dbReference type="InterPro" id="IPR006094">
    <property type="entry name" value="Oxid_FAD_bind_N"/>
</dbReference>
<dbReference type="GO" id="GO:0004458">
    <property type="term" value="F:D-lactate dehydrogenase (cytochrome) activity"/>
    <property type="evidence" value="ECO:0007669"/>
    <property type="project" value="UniProtKB-EC"/>
</dbReference>
<dbReference type="InterPro" id="IPR016171">
    <property type="entry name" value="Vanillyl_alc_oxidase_C-sub2"/>
</dbReference>
<dbReference type="GO" id="GO:0008720">
    <property type="term" value="F:D-lactate dehydrogenase (NAD+) activity"/>
    <property type="evidence" value="ECO:0007669"/>
    <property type="project" value="TreeGrafter"/>
</dbReference>
<evidence type="ECO:0000256" key="1">
    <source>
        <dbReference type="ARBA" id="ARBA00001974"/>
    </source>
</evidence>
<dbReference type="SUPFAM" id="SSF55103">
    <property type="entry name" value="FAD-linked oxidases, C-terminal domain"/>
    <property type="match status" value="1"/>
</dbReference>
<dbReference type="Proteomes" id="UP000507245">
    <property type="component" value="Unassembled WGS sequence"/>
</dbReference>
<dbReference type="GO" id="GO:0071949">
    <property type="term" value="F:FAD binding"/>
    <property type="evidence" value="ECO:0007669"/>
    <property type="project" value="InterPro"/>
</dbReference>
<dbReference type="PANTHER" id="PTHR11748">
    <property type="entry name" value="D-LACTATE DEHYDROGENASE"/>
    <property type="match status" value="1"/>
</dbReference>
<sequence length="579" mass="63768">MAMSSWFSRLRCSSKCFFNSLALRTSVSRKLVRTQTTTNSESTRNPFLFWSRSLLPIALAVSAGSLALHPQSDPSLCEASSVNSRAEFVVKGSHKEVPRELIDELKAICQDNMTLDYEERYNHGKPQNSFHKAVNIPDVVVFPRSEEQVSKIVKSCDKHKVPIVPYGGATSLEGHTLSPNGGVCIDMSLMNRVKALHVEDMDVVVEPGVGWMELNEYLEPYGLFFPLDPGPGATIGGMCATRCSGSLAVRYGTMRDNVISLKVVLANGDVVKTASRARKSAAGYDLTRLVIGSEGTLGVITEVTLRLQKIPQYSVVAVCNFPTVKDAADVAIATMLSGIQVSRVELLDEVQMRAINIANGKSLPETPTLMFEFIGTEAYSREQTLIVKKIASEHNGSDFVFAEDPETKKELWKMRKEALWACFAMEPNFEAMISDVCVPLSCLAELISRSKQELDASELICTVIAHAGDGNFHTVILFDPNNEEHRQEAQRLNHFMVHTALSMEGTCTGEHGVGTGKMKYLEQELGMEALKTMKRIKAALDPNNTMNPGKLIPSHAPLISYKREYIEGVKVKTCLLAID</sequence>
<gene>
    <name evidence="11" type="ORF">ORAREDHAP_LOCUS44097</name>
</gene>
<keyword evidence="7" id="KW-0560">Oxidoreductase</keyword>
<reference evidence="12" key="1">
    <citation type="journal article" date="2020" name="Genome Biol.">
        <title>Gamete binning: chromosome-level and haplotype-resolved genome assembly enabled by high-throughput single-cell sequencing of gamete genomes.</title>
        <authorList>
            <person name="Campoy J.A."/>
            <person name="Sun H."/>
            <person name="Goel M."/>
            <person name="Jiao W.-B."/>
            <person name="Folz-Donahue K."/>
            <person name="Wang N."/>
            <person name="Rubio M."/>
            <person name="Liu C."/>
            <person name="Kukat C."/>
            <person name="Ruiz D."/>
            <person name="Huettel B."/>
            <person name="Schneeberger K."/>
        </authorList>
    </citation>
    <scope>NUCLEOTIDE SEQUENCE [LARGE SCALE GENOMIC DNA]</scope>
    <source>
        <strain evidence="12">cv. Rojo Pasion</strain>
    </source>
</reference>
<evidence type="ECO:0000256" key="4">
    <source>
        <dbReference type="ARBA" id="ARBA00022630"/>
    </source>
</evidence>
<accession>A0A6J5Y1I8</accession>
<proteinExistence type="inferred from homology"/>
<dbReference type="InterPro" id="IPR004113">
    <property type="entry name" value="FAD-bd_oxidored_4_C"/>
</dbReference>
<comment type="similarity">
    <text evidence="3">Belongs to the FAD-binding oxidoreductase/transferase type 4 family.</text>
</comment>
<keyword evidence="4" id="KW-0285">Flavoprotein</keyword>
<dbReference type="InterPro" id="IPR036318">
    <property type="entry name" value="FAD-bd_PCMH-like_sf"/>
</dbReference>
<dbReference type="FunFam" id="3.30.465.10:FF:000027">
    <property type="entry name" value="D-lactate dehydrogenase [cytochrome], mitochondrial"/>
    <property type="match status" value="1"/>
</dbReference>
<evidence type="ECO:0000256" key="9">
    <source>
        <dbReference type="ARBA" id="ARBA00038897"/>
    </source>
</evidence>
<dbReference type="InterPro" id="IPR016166">
    <property type="entry name" value="FAD-bd_PCMH"/>
</dbReference>
<evidence type="ECO:0000256" key="2">
    <source>
        <dbReference type="ARBA" id="ARBA00004173"/>
    </source>
</evidence>
<organism evidence="11 12">
    <name type="scientific">Prunus armeniaca</name>
    <name type="common">Apricot</name>
    <name type="synonym">Armeniaca vulgaris</name>
    <dbReference type="NCBI Taxonomy" id="36596"/>
    <lineage>
        <taxon>Eukaryota</taxon>
        <taxon>Viridiplantae</taxon>
        <taxon>Streptophyta</taxon>
        <taxon>Embryophyta</taxon>
        <taxon>Tracheophyta</taxon>
        <taxon>Spermatophyta</taxon>
        <taxon>Magnoliopsida</taxon>
        <taxon>eudicotyledons</taxon>
        <taxon>Gunneridae</taxon>
        <taxon>Pentapetalae</taxon>
        <taxon>rosids</taxon>
        <taxon>fabids</taxon>
        <taxon>Rosales</taxon>
        <taxon>Rosaceae</taxon>
        <taxon>Amygdaloideae</taxon>
        <taxon>Amygdaleae</taxon>
        <taxon>Prunus</taxon>
    </lineage>
</organism>
<comment type="cofactor">
    <cofactor evidence="1">
        <name>FAD</name>
        <dbReference type="ChEBI" id="CHEBI:57692"/>
    </cofactor>
</comment>
<evidence type="ECO:0000256" key="6">
    <source>
        <dbReference type="ARBA" id="ARBA00022946"/>
    </source>
</evidence>
<dbReference type="EC" id="1.1.2.4" evidence="9"/>
<dbReference type="AlphaFoldDB" id="A0A6J5Y1I8"/>
<dbReference type="GO" id="GO:1903457">
    <property type="term" value="P:lactate catabolic process"/>
    <property type="evidence" value="ECO:0007669"/>
    <property type="project" value="TreeGrafter"/>
</dbReference>
<protein>
    <recommendedName>
        <fullName evidence="9">D-lactate dehydrogenase (cytochrome)</fullName>
        <ecNumber evidence="9">1.1.2.4</ecNumber>
    </recommendedName>
</protein>
<dbReference type="OrthoDB" id="5332616at2759"/>
<dbReference type="SUPFAM" id="SSF56176">
    <property type="entry name" value="FAD-binding/transporter-associated domain-like"/>
    <property type="match status" value="1"/>
</dbReference>